<accession>A0A9W9HLL8</accession>
<feature type="region of interest" description="Disordered" evidence="1">
    <location>
        <begin position="1"/>
        <end position="69"/>
    </location>
</feature>
<keyword evidence="3" id="KW-1185">Reference proteome</keyword>
<proteinExistence type="predicted"/>
<feature type="compositionally biased region" description="Polar residues" evidence="1">
    <location>
        <begin position="34"/>
        <end position="52"/>
    </location>
</feature>
<dbReference type="AlphaFoldDB" id="A0A9W9HLL8"/>
<organism evidence="2 3">
    <name type="scientific">Penicillium capsulatum</name>
    <dbReference type="NCBI Taxonomy" id="69766"/>
    <lineage>
        <taxon>Eukaryota</taxon>
        <taxon>Fungi</taxon>
        <taxon>Dikarya</taxon>
        <taxon>Ascomycota</taxon>
        <taxon>Pezizomycotina</taxon>
        <taxon>Eurotiomycetes</taxon>
        <taxon>Eurotiomycetidae</taxon>
        <taxon>Eurotiales</taxon>
        <taxon>Aspergillaceae</taxon>
        <taxon>Penicillium</taxon>
    </lineage>
</organism>
<comment type="caution">
    <text evidence="2">The sequence shown here is derived from an EMBL/GenBank/DDBJ whole genome shotgun (WGS) entry which is preliminary data.</text>
</comment>
<evidence type="ECO:0000313" key="3">
    <source>
        <dbReference type="Proteomes" id="UP001146351"/>
    </source>
</evidence>
<protein>
    <submittedName>
        <fullName evidence="2">Uncharacterized protein</fullName>
    </submittedName>
</protein>
<evidence type="ECO:0000256" key="1">
    <source>
        <dbReference type="SAM" id="MobiDB-lite"/>
    </source>
</evidence>
<reference evidence="2" key="1">
    <citation type="submission" date="2022-11" db="EMBL/GenBank/DDBJ databases">
        <authorList>
            <person name="Petersen C."/>
        </authorList>
    </citation>
    <scope>NUCLEOTIDE SEQUENCE</scope>
    <source>
        <strain evidence="2">IBT 21917</strain>
    </source>
</reference>
<feature type="compositionally biased region" description="Basic residues" evidence="1">
    <location>
        <begin position="53"/>
        <end position="64"/>
    </location>
</feature>
<name>A0A9W9HLL8_9EURO</name>
<dbReference type="Proteomes" id="UP001146351">
    <property type="component" value="Unassembled WGS sequence"/>
</dbReference>
<reference evidence="2" key="2">
    <citation type="journal article" date="2023" name="IMA Fungus">
        <title>Comparative genomic study of the Penicillium genus elucidates a diverse pangenome and 15 lateral gene transfer events.</title>
        <authorList>
            <person name="Petersen C."/>
            <person name="Sorensen T."/>
            <person name="Nielsen M.R."/>
            <person name="Sondergaard T.E."/>
            <person name="Sorensen J.L."/>
            <person name="Fitzpatrick D.A."/>
            <person name="Frisvad J.C."/>
            <person name="Nielsen K.L."/>
        </authorList>
    </citation>
    <scope>NUCLEOTIDE SEQUENCE</scope>
    <source>
        <strain evidence="2">IBT 21917</strain>
    </source>
</reference>
<evidence type="ECO:0000313" key="2">
    <source>
        <dbReference type="EMBL" id="KAJ5151712.1"/>
    </source>
</evidence>
<sequence>MAQDERQPSFSKYRVTKSSNTRTKKKWSGKDALKNTQIRIRTTVTTDSSPASRRSKPTPPRRAKSGGVRISVDTTVSIPLPVTEKKKDLKMADMRKEMERLVKDMGIFNLDNKDGEASPSKE</sequence>
<dbReference type="EMBL" id="JAPQKO010000008">
    <property type="protein sequence ID" value="KAJ5151712.1"/>
    <property type="molecule type" value="Genomic_DNA"/>
</dbReference>
<gene>
    <name evidence="2" type="ORF">N7492_010007</name>
</gene>